<sequence length="285" mass="32160">VLRIPLSAYCVTLFISPPYTNIPLYEMALHLLYTFVLALGVTIDALVIIKGEDVTIAIFNFTLQSEDNHCSTASGIERTKRKKINLLKKYSLTELFAVFLPHASVILMFVFMTLVSIFCTKLHLYDLLPRTLKNPVVFGIFFMHENIIAQSTGAGYVLAFENILLFLENVNRMLNSKIEALRKQAQPADFVVRTAIRCRHVELFVGLFNIGYASTIFLIKEAYLGLSIASWFIAITSSSDEPSLSIFFIVLANYVSFMFAAFFGNAFSIPESIKSLKNELVRCFK</sequence>
<proteinExistence type="predicted"/>
<comment type="caution">
    <text evidence="2">The sequence shown here is derived from an EMBL/GenBank/DDBJ whole genome shotgun (WGS) entry which is preliminary data.</text>
</comment>
<evidence type="ECO:0000313" key="3">
    <source>
        <dbReference type="Proteomes" id="UP000708208"/>
    </source>
</evidence>
<feature type="non-terminal residue" evidence="2">
    <location>
        <position position="285"/>
    </location>
</feature>
<feature type="transmembrane region" description="Helical" evidence="1">
    <location>
        <begin position="90"/>
        <end position="118"/>
    </location>
</feature>
<feature type="transmembrane region" description="Helical" evidence="1">
    <location>
        <begin position="203"/>
        <end position="234"/>
    </location>
</feature>
<feature type="transmembrane region" description="Helical" evidence="1">
    <location>
        <begin position="147"/>
        <end position="167"/>
    </location>
</feature>
<protein>
    <submittedName>
        <fullName evidence="2">Uncharacterized protein</fullName>
    </submittedName>
</protein>
<dbReference type="Proteomes" id="UP000708208">
    <property type="component" value="Unassembled WGS sequence"/>
</dbReference>
<keyword evidence="1" id="KW-0812">Transmembrane</keyword>
<evidence type="ECO:0000313" key="2">
    <source>
        <dbReference type="EMBL" id="CAG7720696.1"/>
    </source>
</evidence>
<keyword evidence="3" id="KW-1185">Reference proteome</keyword>
<name>A0A8J2JI88_9HEXA</name>
<keyword evidence="1" id="KW-1133">Transmembrane helix</keyword>
<reference evidence="2" key="1">
    <citation type="submission" date="2021-06" db="EMBL/GenBank/DDBJ databases">
        <authorList>
            <person name="Hodson N. C."/>
            <person name="Mongue J. A."/>
            <person name="Jaron S. K."/>
        </authorList>
    </citation>
    <scope>NUCLEOTIDE SEQUENCE</scope>
</reference>
<feature type="non-terminal residue" evidence="2">
    <location>
        <position position="1"/>
    </location>
</feature>
<feature type="transmembrane region" description="Helical" evidence="1">
    <location>
        <begin position="27"/>
        <end position="49"/>
    </location>
</feature>
<dbReference type="EMBL" id="CAJVCH010072811">
    <property type="protein sequence ID" value="CAG7720696.1"/>
    <property type="molecule type" value="Genomic_DNA"/>
</dbReference>
<dbReference type="AlphaFoldDB" id="A0A8J2JI88"/>
<accession>A0A8J2JI88</accession>
<gene>
    <name evidence="2" type="ORF">AFUS01_LOCUS9962</name>
</gene>
<keyword evidence="1" id="KW-0472">Membrane</keyword>
<feature type="transmembrane region" description="Helical" evidence="1">
    <location>
        <begin position="246"/>
        <end position="267"/>
    </location>
</feature>
<evidence type="ECO:0000256" key="1">
    <source>
        <dbReference type="SAM" id="Phobius"/>
    </source>
</evidence>
<organism evidence="2 3">
    <name type="scientific">Allacma fusca</name>
    <dbReference type="NCBI Taxonomy" id="39272"/>
    <lineage>
        <taxon>Eukaryota</taxon>
        <taxon>Metazoa</taxon>
        <taxon>Ecdysozoa</taxon>
        <taxon>Arthropoda</taxon>
        <taxon>Hexapoda</taxon>
        <taxon>Collembola</taxon>
        <taxon>Symphypleona</taxon>
        <taxon>Sminthuridae</taxon>
        <taxon>Allacma</taxon>
    </lineage>
</organism>